<dbReference type="OMA" id="FINRPAN"/>
<dbReference type="PROSITE" id="PS50103">
    <property type="entry name" value="ZF_C3H1"/>
    <property type="match status" value="1"/>
</dbReference>
<feature type="compositionally biased region" description="Low complexity" evidence="3">
    <location>
        <begin position="682"/>
        <end position="696"/>
    </location>
</feature>
<feature type="region of interest" description="Disordered" evidence="3">
    <location>
        <begin position="249"/>
        <end position="271"/>
    </location>
</feature>
<feature type="domain" description="C3H1-type" evidence="4">
    <location>
        <begin position="702"/>
        <end position="729"/>
    </location>
</feature>
<feature type="region of interest" description="Disordered" evidence="3">
    <location>
        <begin position="487"/>
        <end position="643"/>
    </location>
</feature>
<dbReference type="InterPro" id="IPR000571">
    <property type="entry name" value="Znf_CCCH"/>
</dbReference>
<dbReference type="OrthoDB" id="297826at2759"/>
<dbReference type="GO" id="GO:0008270">
    <property type="term" value="F:zinc ion binding"/>
    <property type="evidence" value="ECO:0007669"/>
    <property type="project" value="UniProtKB-KW"/>
</dbReference>
<evidence type="ECO:0000256" key="2">
    <source>
        <dbReference type="SAM" id="Coils"/>
    </source>
</evidence>
<feature type="region of interest" description="Disordered" evidence="3">
    <location>
        <begin position="154"/>
        <end position="197"/>
    </location>
</feature>
<organism evidence="5 6">
    <name type="scientific">Pseudocohnilembus persalinus</name>
    <name type="common">Ciliate</name>
    <dbReference type="NCBI Taxonomy" id="266149"/>
    <lineage>
        <taxon>Eukaryota</taxon>
        <taxon>Sar</taxon>
        <taxon>Alveolata</taxon>
        <taxon>Ciliophora</taxon>
        <taxon>Intramacronucleata</taxon>
        <taxon>Oligohymenophorea</taxon>
        <taxon>Scuticociliatia</taxon>
        <taxon>Philasterida</taxon>
        <taxon>Pseudocohnilembidae</taxon>
        <taxon>Pseudocohnilembus</taxon>
    </lineage>
</organism>
<feature type="coiled-coil region" evidence="2">
    <location>
        <begin position="367"/>
        <end position="426"/>
    </location>
</feature>
<feature type="compositionally biased region" description="Basic and acidic residues" evidence="3">
    <location>
        <begin position="171"/>
        <end position="180"/>
    </location>
</feature>
<proteinExistence type="predicted"/>
<dbReference type="Proteomes" id="UP000054937">
    <property type="component" value="Unassembled WGS sequence"/>
</dbReference>
<feature type="region of interest" description="Disordered" evidence="3">
    <location>
        <begin position="668"/>
        <end position="703"/>
    </location>
</feature>
<comment type="caution">
    <text evidence="5">The sequence shown here is derived from an EMBL/GenBank/DDBJ whole genome shotgun (WGS) entry which is preliminary data.</text>
</comment>
<feature type="compositionally biased region" description="Basic and acidic residues" evidence="3">
    <location>
        <begin position="154"/>
        <end position="164"/>
    </location>
</feature>
<gene>
    <name evidence="5" type="ORF">PPERSA_03608</name>
</gene>
<sequence>MNQEEDNKTQTFNKITEGITNPQHVKRMIFQMKISQSKEDKILDLNVLLETSNVILQQLTSTPCLRYTVDWLRQSLSNLKENEDIIDKIFSIYQKMDFTQENFDHSLLPLMIRDYKEIQLDSNLANKLFQIYIKNKDAIEKWLELYDKGEKVLPDHNKKRDQNKKFQNQQRRQEFQDKPYKKQHQQQYQGGQQRKKGVQFKMDEELEEVKLFKRSDLANAPGLTEEEYQIYQQEIQKNPELLITQGQSPDEIKQKDQQQEGQQMKQLKEEEQKIKKKLEAMQPEIEYQFPRPLKQDAQDEEYVKLESQEQIKHAERISTQLSAKYMSLNDIPDDPSYNIENQNDDMEEELKEPDIIELTPQTERDYVKVIEIELKREQEKEKMMQKQQLSETRPLKGILKKSKQEMKNIQEKEDQEQKKIQDITNKIPRNILLQLQQLINPNQIQSQQNQDKIVDLLKELKNDDLLKQFTQNINLLTKSFNRQFQIQQQQQMQQNNKIHPKQSQNYNNQYPQNQFNQNPNFNPRNQWNNNYPQNPNMPQQIPPQQQQNIRRPNNQFPLPQNQNQNQRMPQNRNFNNPLPSGLSSLNPSNLTANNNLNQQQNNNNNNFNKNLNLNTNKNQQQQQQQQQQPKSLAGLPDPNSLGINKFDAINQLQRMKDQNLVRKENFLLRPDPSELEKKKQQELLQKQQQQQQQQEQKQGRHQRTTPCVFYHSHTGCSAGETCDFIHNEQYQGKPVPGMENKVRGPASLSKKPEQNMLNYMILNQNSVSGEKLNIDPSLSYATIKATMPNQSFGNPRFNNNNNNNKKQNFNQQNNFNNFQNFKNNNRNFQYGGQNMNNNNNQIKQGYRFNHKIGPQMNQQQQQQQMPQQQ</sequence>
<evidence type="ECO:0000259" key="4">
    <source>
        <dbReference type="PROSITE" id="PS50103"/>
    </source>
</evidence>
<dbReference type="AlphaFoldDB" id="A0A0V0QDV3"/>
<reference evidence="5 6" key="1">
    <citation type="journal article" date="2015" name="Sci. Rep.">
        <title>Genome of the facultative scuticociliatosis pathogen Pseudocohnilembus persalinus provides insight into its virulence through horizontal gene transfer.</title>
        <authorList>
            <person name="Xiong J."/>
            <person name="Wang G."/>
            <person name="Cheng J."/>
            <person name="Tian M."/>
            <person name="Pan X."/>
            <person name="Warren A."/>
            <person name="Jiang C."/>
            <person name="Yuan D."/>
            <person name="Miao W."/>
        </authorList>
    </citation>
    <scope>NUCLEOTIDE SEQUENCE [LARGE SCALE GENOMIC DNA]</scope>
    <source>
        <strain evidence="5">36N120E</strain>
    </source>
</reference>
<evidence type="ECO:0000256" key="1">
    <source>
        <dbReference type="PROSITE-ProRule" id="PRU00723"/>
    </source>
</evidence>
<accession>A0A0V0QDV3</accession>
<feature type="compositionally biased region" description="Low complexity" evidence="3">
    <location>
        <begin position="504"/>
        <end position="628"/>
    </location>
</feature>
<keyword evidence="2" id="KW-0175">Coiled coil</keyword>
<feature type="compositionally biased region" description="Low complexity" evidence="3">
    <location>
        <begin position="796"/>
        <end position="810"/>
    </location>
</feature>
<evidence type="ECO:0000313" key="5">
    <source>
        <dbReference type="EMBL" id="KRX00387.1"/>
    </source>
</evidence>
<dbReference type="EMBL" id="LDAU01000192">
    <property type="protein sequence ID" value="KRX00387.1"/>
    <property type="molecule type" value="Genomic_DNA"/>
</dbReference>
<keyword evidence="6" id="KW-1185">Reference proteome</keyword>
<evidence type="ECO:0000256" key="3">
    <source>
        <dbReference type="SAM" id="MobiDB-lite"/>
    </source>
</evidence>
<keyword evidence="1" id="KW-0863">Zinc-finger</keyword>
<protein>
    <recommendedName>
        <fullName evidence="4">C3H1-type domain-containing protein</fullName>
    </recommendedName>
</protein>
<dbReference type="InParanoid" id="A0A0V0QDV3"/>
<keyword evidence="1" id="KW-0479">Metal-binding</keyword>
<evidence type="ECO:0000313" key="6">
    <source>
        <dbReference type="Proteomes" id="UP000054937"/>
    </source>
</evidence>
<feature type="compositionally biased region" description="Basic and acidic residues" evidence="3">
    <location>
        <begin position="668"/>
        <end position="681"/>
    </location>
</feature>
<feature type="region of interest" description="Disordered" evidence="3">
    <location>
        <begin position="789"/>
        <end position="810"/>
    </location>
</feature>
<keyword evidence="1" id="KW-0862">Zinc</keyword>
<name>A0A0V0QDV3_PSEPJ</name>
<feature type="zinc finger region" description="C3H1-type" evidence="1">
    <location>
        <begin position="702"/>
        <end position="729"/>
    </location>
</feature>